<organism evidence="2 3">
    <name type="scientific">Thermococcus argininiproducens</name>
    <dbReference type="NCBI Taxonomy" id="2866384"/>
    <lineage>
        <taxon>Archaea</taxon>
        <taxon>Methanobacteriati</taxon>
        <taxon>Methanobacteriota</taxon>
        <taxon>Thermococci</taxon>
        <taxon>Thermococcales</taxon>
        <taxon>Thermococcaceae</taxon>
        <taxon>Thermococcus</taxon>
    </lineage>
</organism>
<feature type="transmembrane region" description="Helical" evidence="1">
    <location>
        <begin position="56"/>
        <end position="78"/>
    </location>
</feature>
<evidence type="ECO:0000313" key="2">
    <source>
        <dbReference type="EMBL" id="USH00846.1"/>
    </source>
</evidence>
<dbReference type="GeneID" id="72777157"/>
<dbReference type="PANTHER" id="PTHR35337">
    <property type="entry name" value="SLR1478 PROTEIN"/>
    <property type="match status" value="1"/>
</dbReference>
<dbReference type="PANTHER" id="PTHR35337:SF1">
    <property type="entry name" value="SLR1478 PROTEIN"/>
    <property type="match status" value="1"/>
</dbReference>
<dbReference type="Pfam" id="PF01944">
    <property type="entry name" value="SpoIIM"/>
    <property type="match status" value="1"/>
</dbReference>
<evidence type="ECO:0000313" key="3">
    <source>
        <dbReference type="Proteomes" id="UP001056425"/>
    </source>
</evidence>
<keyword evidence="1" id="KW-0472">Membrane</keyword>
<name>A0A9E7MC20_9EURY</name>
<reference evidence="2 3" key="1">
    <citation type="submission" date="2021-08" db="EMBL/GenBank/DDBJ databases">
        <title>Thermococcus onnuriiensis IOH2.</title>
        <authorList>
            <person name="Park Y.-J."/>
        </authorList>
    </citation>
    <scope>NUCLEOTIDE SEQUENCE [LARGE SCALE GENOMIC DNA]</scope>
    <source>
        <strain evidence="2 3">IOH2</strain>
    </source>
</reference>
<dbReference type="KEGG" id="thei:K1720_02395"/>
<keyword evidence="3" id="KW-1185">Reference proteome</keyword>
<keyword evidence="1" id="KW-0812">Transmembrane</keyword>
<accession>A0A9E7MC20</accession>
<keyword evidence="1" id="KW-1133">Transmembrane helix</keyword>
<dbReference type="EMBL" id="CP080572">
    <property type="protein sequence ID" value="USH00846.1"/>
    <property type="molecule type" value="Genomic_DNA"/>
</dbReference>
<protein>
    <submittedName>
        <fullName evidence="2">Stage II sporulation protein M</fullName>
    </submittedName>
</protein>
<dbReference type="Proteomes" id="UP001056425">
    <property type="component" value="Chromosome"/>
</dbReference>
<sequence length="186" mass="20486">MKKSRIFYGFVALFLIGSFFGILFARINPSSAEIIFSNLREFLGGNINENMDRFSLFTFIFFNNSRVAIISAIGGVLFGIVPAGILFFNGFIVGIVIEYFHLQGEDLLRIVLAILPHGLIEIPAFAVAGVGGVEWYFELVRGEGTLGERFLNGFRKSMKMLAIALVMLLIAAFVEAYITPTIASAV</sequence>
<proteinExistence type="predicted"/>
<gene>
    <name evidence="2" type="ORF">K1720_02395</name>
</gene>
<feature type="transmembrane region" description="Helical" evidence="1">
    <location>
        <begin position="158"/>
        <end position="178"/>
    </location>
</feature>
<dbReference type="RefSeq" id="WP_251950456.1">
    <property type="nucleotide sequence ID" value="NZ_CP080572.1"/>
</dbReference>
<dbReference type="AlphaFoldDB" id="A0A9E7MC20"/>
<evidence type="ECO:0000256" key="1">
    <source>
        <dbReference type="SAM" id="Phobius"/>
    </source>
</evidence>
<dbReference type="InterPro" id="IPR002798">
    <property type="entry name" value="SpoIIM-like"/>
</dbReference>